<proteinExistence type="predicted"/>
<protein>
    <submittedName>
        <fullName evidence="1">Uncharacterized protein</fullName>
    </submittedName>
</protein>
<accession>A0A481ZAT6</accession>
<evidence type="ECO:0000313" key="1">
    <source>
        <dbReference type="EMBL" id="QBK92746.1"/>
    </source>
</evidence>
<sequence length="103" mass="12176">MDEDLLNVVQEKESEYKNLGGWVIREEDTQRFWEWMPVYVNTSGHEIRIYCVNVWKSSPKFKTFICVRVLAPGVLNEVVVDERTDVDQDWIIERLNGEVKVQS</sequence>
<dbReference type="EMBL" id="MK500581">
    <property type="protein sequence ID" value="QBK92746.1"/>
    <property type="molecule type" value="Genomic_DNA"/>
</dbReference>
<name>A0A481ZAT6_9VIRU</name>
<reference evidence="1" key="1">
    <citation type="journal article" date="2019" name="MBio">
        <title>Virus Genomes from Deep Sea Sediments Expand the Ocean Megavirome and Support Independent Origins of Viral Gigantism.</title>
        <authorList>
            <person name="Backstrom D."/>
            <person name="Yutin N."/>
            <person name="Jorgensen S.L."/>
            <person name="Dharamshi J."/>
            <person name="Homa F."/>
            <person name="Zaremba-Niedwiedzka K."/>
            <person name="Spang A."/>
            <person name="Wolf Y.I."/>
            <person name="Koonin E.V."/>
            <person name="Ettema T.J."/>
        </authorList>
    </citation>
    <scope>NUCLEOTIDE SEQUENCE</scope>
</reference>
<organism evidence="1">
    <name type="scientific">Pithovirus LCPAC401</name>
    <dbReference type="NCBI Taxonomy" id="2506595"/>
    <lineage>
        <taxon>Viruses</taxon>
        <taxon>Pithoviruses</taxon>
    </lineage>
</organism>
<gene>
    <name evidence="1" type="ORF">LCPAC401_03840</name>
</gene>